<comment type="similarity">
    <text evidence="1">Belongs to the peptidase C48 family.</text>
</comment>
<dbReference type="InterPro" id="IPR003653">
    <property type="entry name" value="Peptidase_C48_C"/>
</dbReference>
<accession>A0A8X7R4P2</accession>
<dbReference type="GO" id="GO:0016926">
    <property type="term" value="P:protein desumoylation"/>
    <property type="evidence" value="ECO:0007669"/>
    <property type="project" value="TreeGrafter"/>
</dbReference>
<evidence type="ECO:0000256" key="3">
    <source>
        <dbReference type="ARBA" id="ARBA00022801"/>
    </source>
</evidence>
<dbReference type="GO" id="GO:0006508">
    <property type="term" value="P:proteolysis"/>
    <property type="evidence" value="ECO:0007669"/>
    <property type="project" value="UniProtKB-KW"/>
</dbReference>
<evidence type="ECO:0000256" key="1">
    <source>
        <dbReference type="ARBA" id="ARBA00005234"/>
    </source>
</evidence>
<evidence type="ECO:0000256" key="2">
    <source>
        <dbReference type="ARBA" id="ARBA00022670"/>
    </source>
</evidence>
<sequence length="332" mass="38173">MEEELPYEGEGIDVGESAPQTERDDHADNREEDNAGEEADEEQGNEQSQSKYTNRIRVLSPNLRSPFEPGTQVKGALNRCAKLYTVTELEEVVYGKVAESKVAELNTFMSRKDSVYPIGSPTRASEFFNVFLTRRKWLQDEIKIPRTPKIAIMDVAFQMLWSHQYENWKANEALPGGTFFYYYGLTPRYAEIKWWWGENVDTIFSCLNVHENSHWVAMVISIPERTVKIYDSGSPVRGTVLLKKAAEPFARMVPYALWLFAEEEHKPSVDRTAFKIDCISKGVPRAKNPYGDCGVYTLKFLECLMMGVQFKPQFLKDINMGKVRETSQRRCM</sequence>
<proteinExistence type="inferred from homology"/>
<evidence type="ECO:0000256" key="5">
    <source>
        <dbReference type="SAM" id="MobiDB-lite"/>
    </source>
</evidence>
<evidence type="ECO:0000256" key="4">
    <source>
        <dbReference type="ARBA" id="ARBA00022807"/>
    </source>
</evidence>
<feature type="compositionally biased region" description="Acidic residues" evidence="5">
    <location>
        <begin position="1"/>
        <end position="13"/>
    </location>
</feature>
<dbReference type="GO" id="GO:0016929">
    <property type="term" value="F:deSUMOylase activity"/>
    <property type="evidence" value="ECO:0007669"/>
    <property type="project" value="TreeGrafter"/>
</dbReference>
<dbReference type="InterPro" id="IPR038765">
    <property type="entry name" value="Papain-like_cys_pep_sf"/>
</dbReference>
<protein>
    <recommendedName>
        <fullName evidence="6">Ubiquitin-like protease family profile domain-containing protein</fullName>
    </recommendedName>
</protein>
<keyword evidence="8" id="KW-1185">Reference proteome</keyword>
<dbReference type="PANTHER" id="PTHR12606">
    <property type="entry name" value="SENTRIN/SUMO-SPECIFIC PROTEASE"/>
    <property type="match status" value="1"/>
</dbReference>
<dbReference type="SUPFAM" id="SSF54001">
    <property type="entry name" value="Cysteine proteinases"/>
    <property type="match status" value="1"/>
</dbReference>
<dbReference type="PROSITE" id="PS50600">
    <property type="entry name" value="ULP_PROTEASE"/>
    <property type="match status" value="1"/>
</dbReference>
<keyword evidence="3" id="KW-0378">Hydrolase</keyword>
<feature type="compositionally biased region" description="Basic and acidic residues" evidence="5">
    <location>
        <begin position="21"/>
        <end position="33"/>
    </location>
</feature>
<feature type="region of interest" description="Disordered" evidence="5">
    <location>
        <begin position="1"/>
        <end position="54"/>
    </location>
</feature>
<dbReference type="Gene3D" id="3.40.395.10">
    <property type="entry name" value="Adenoviral Proteinase, Chain A"/>
    <property type="match status" value="1"/>
</dbReference>
<keyword evidence="4" id="KW-0788">Thiol protease</keyword>
<keyword evidence="2" id="KW-0645">Protease</keyword>
<dbReference type="OrthoDB" id="10335792at2759"/>
<evidence type="ECO:0000259" key="6">
    <source>
        <dbReference type="PROSITE" id="PS50600"/>
    </source>
</evidence>
<dbReference type="Proteomes" id="UP000886595">
    <property type="component" value="Unassembled WGS sequence"/>
</dbReference>
<dbReference type="GO" id="GO:0005634">
    <property type="term" value="C:nucleus"/>
    <property type="evidence" value="ECO:0007669"/>
    <property type="project" value="TreeGrafter"/>
</dbReference>
<comment type="caution">
    <text evidence="7">The sequence shown here is derived from an EMBL/GenBank/DDBJ whole genome shotgun (WGS) entry which is preliminary data.</text>
</comment>
<evidence type="ECO:0000313" key="7">
    <source>
        <dbReference type="EMBL" id="KAG2282499.1"/>
    </source>
</evidence>
<dbReference type="PANTHER" id="PTHR12606:SF136">
    <property type="entry name" value="ULP1 PROTEASE FAMILY PROTEIN"/>
    <property type="match status" value="1"/>
</dbReference>
<dbReference type="AlphaFoldDB" id="A0A8X7R4P2"/>
<feature type="compositionally biased region" description="Acidic residues" evidence="5">
    <location>
        <begin position="34"/>
        <end position="44"/>
    </location>
</feature>
<dbReference type="Pfam" id="PF02902">
    <property type="entry name" value="Peptidase_C48"/>
    <property type="match status" value="1"/>
</dbReference>
<name>A0A8X7R4P2_BRACI</name>
<gene>
    <name evidence="7" type="ORF">Bca52824_053719</name>
</gene>
<dbReference type="EMBL" id="JAAMPC010000011">
    <property type="protein sequence ID" value="KAG2282499.1"/>
    <property type="molecule type" value="Genomic_DNA"/>
</dbReference>
<organism evidence="7 8">
    <name type="scientific">Brassica carinata</name>
    <name type="common">Ethiopian mustard</name>
    <name type="synonym">Abyssinian cabbage</name>
    <dbReference type="NCBI Taxonomy" id="52824"/>
    <lineage>
        <taxon>Eukaryota</taxon>
        <taxon>Viridiplantae</taxon>
        <taxon>Streptophyta</taxon>
        <taxon>Embryophyta</taxon>
        <taxon>Tracheophyta</taxon>
        <taxon>Spermatophyta</taxon>
        <taxon>Magnoliopsida</taxon>
        <taxon>eudicotyledons</taxon>
        <taxon>Gunneridae</taxon>
        <taxon>Pentapetalae</taxon>
        <taxon>rosids</taxon>
        <taxon>malvids</taxon>
        <taxon>Brassicales</taxon>
        <taxon>Brassicaceae</taxon>
        <taxon>Brassiceae</taxon>
        <taxon>Brassica</taxon>
    </lineage>
</organism>
<evidence type="ECO:0000313" key="8">
    <source>
        <dbReference type="Proteomes" id="UP000886595"/>
    </source>
</evidence>
<reference evidence="7 8" key="1">
    <citation type="submission" date="2020-02" db="EMBL/GenBank/DDBJ databases">
        <authorList>
            <person name="Ma Q."/>
            <person name="Huang Y."/>
            <person name="Song X."/>
            <person name="Pei D."/>
        </authorList>
    </citation>
    <scope>NUCLEOTIDE SEQUENCE [LARGE SCALE GENOMIC DNA]</scope>
    <source>
        <strain evidence="7">Sxm20200214</strain>
        <tissue evidence="7">Leaf</tissue>
    </source>
</reference>
<feature type="domain" description="Ubiquitin-like protease family profile" evidence="6">
    <location>
        <begin position="108"/>
        <end position="304"/>
    </location>
</feature>